<protein>
    <submittedName>
        <fullName evidence="2">Uncharacterized protein</fullName>
    </submittedName>
</protein>
<sequence>MGGLKKLFGGGREPDIPTPAVSAPEVPDSTDQKYAETQGGGLRKRRARGKKDLQISTTGLNANGTRGNGVNV</sequence>
<feature type="compositionally biased region" description="Polar residues" evidence="1">
    <location>
        <begin position="54"/>
        <end position="72"/>
    </location>
</feature>
<reference evidence="2 3" key="1">
    <citation type="submission" date="2018-09" db="EMBL/GenBank/DDBJ databases">
        <title>Genome sequence of Veillonella atypica isolated from periodontal Korean patients.</title>
        <authorList>
            <person name="Lee J.-H."/>
            <person name="Moon J.-H."/>
            <person name="Shin S.-Y."/>
        </authorList>
    </citation>
    <scope>NUCLEOTIDE SEQUENCE [LARGE SCALE GENOMIC DNA]</scope>
    <source>
        <strain evidence="2 3">KHUD_V1</strain>
    </source>
</reference>
<dbReference type="AlphaFoldDB" id="A0A3A6WD12"/>
<evidence type="ECO:0000313" key="3">
    <source>
        <dbReference type="Proteomes" id="UP000277803"/>
    </source>
</evidence>
<evidence type="ECO:0000256" key="1">
    <source>
        <dbReference type="SAM" id="MobiDB-lite"/>
    </source>
</evidence>
<feature type="region of interest" description="Disordered" evidence="1">
    <location>
        <begin position="1"/>
        <end position="72"/>
    </location>
</feature>
<evidence type="ECO:0000313" key="2">
    <source>
        <dbReference type="EMBL" id="RJY49973.1"/>
    </source>
</evidence>
<dbReference type="RefSeq" id="WP_119982870.1">
    <property type="nucleotide sequence ID" value="NZ_QXZZ01000036.1"/>
</dbReference>
<comment type="caution">
    <text evidence="2">The sequence shown here is derived from an EMBL/GenBank/DDBJ whole genome shotgun (WGS) entry which is preliminary data.</text>
</comment>
<dbReference type="Proteomes" id="UP000277803">
    <property type="component" value="Unassembled WGS sequence"/>
</dbReference>
<organism evidence="2 3">
    <name type="scientific">Veillonella atypica</name>
    <dbReference type="NCBI Taxonomy" id="39777"/>
    <lineage>
        <taxon>Bacteria</taxon>
        <taxon>Bacillati</taxon>
        <taxon>Bacillota</taxon>
        <taxon>Negativicutes</taxon>
        <taxon>Veillonellales</taxon>
        <taxon>Veillonellaceae</taxon>
        <taxon>Veillonella</taxon>
    </lineage>
</organism>
<name>A0A3A6WD12_9FIRM</name>
<dbReference type="EMBL" id="QXZZ01000036">
    <property type="protein sequence ID" value="RJY49973.1"/>
    <property type="molecule type" value="Genomic_DNA"/>
</dbReference>
<feature type="compositionally biased region" description="Gly residues" evidence="1">
    <location>
        <begin position="1"/>
        <end position="11"/>
    </location>
</feature>
<accession>A0A3A6WD12</accession>
<proteinExistence type="predicted"/>
<gene>
    <name evidence="2" type="ORF">D2965_08385</name>
</gene>